<feature type="chain" id="PRO_5047021040" description="Surface antigen domain-containing protein" evidence="2">
    <location>
        <begin position="25"/>
        <end position="130"/>
    </location>
</feature>
<organism evidence="3 4">
    <name type="scientific">Variovorax ginsengisoli</name>
    <dbReference type="NCBI Taxonomy" id="363844"/>
    <lineage>
        <taxon>Bacteria</taxon>
        <taxon>Pseudomonadati</taxon>
        <taxon>Pseudomonadota</taxon>
        <taxon>Betaproteobacteria</taxon>
        <taxon>Burkholderiales</taxon>
        <taxon>Comamonadaceae</taxon>
        <taxon>Variovorax</taxon>
    </lineage>
</organism>
<protein>
    <recommendedName>
        <fullName evidence="5">Surface antigen domain-containing protein</fullName>
    </recommendedName>
</protein>
<dbReference type="EMBL" id="JAUKVY010000013">
    <property type="protein sequence ID" value="MDO1534348.1"/>
    <property type="molecule type" value="Genomic_DNA"/>
</dbReference>
<feature type="signal peptide" evidence="2">
    <location>
        <begin position="1"/>
        <end position="24"/>
    </location>
</feature>
<evidence type="ECO:0000256" key="1">
    <source>
        <dbReference type="SAM" id="MobiDB-lite"/>
    </source>
</evidence>
<gene>
    <name evidence="3" type="ORF">Q2T77_18830</name>
</gene>
<reference evidence="3" key="1">
    <citation type="submission" date="2023-06" db="EMBL/GenBank/DDBJ databases">
        <authorList>
            <person name="Jiang Y."/>
            <person name="Liu Q."/>
        </authorList>
    </citation>
    <scope>NUCLEOTIDE SEQUENCE</scope>
    <source>
        <strain evidence="3">CGMCC 1.12090</strain>
    </source>
</reference>
<evidence type="ECO:0008006" key="5">
    <source>
        <dbReference type="Google" id="ProtNLM"/>
    </source>
</evidence>
<dbReference type="Proteomes" id="UP001169027">
    <property type="component" value="Unassembled WGS sequence"/>
</dbReference>
<keyword evidence="4" id="KW-1185">Reference proteome</keyword>
<comment type="caution">
    <text evidence="3">The sequence shown here is derived from an EMBL/GenBank/DDBJ whole genome shotgun (WGS) entry which is preliminary data.</text>
</comment>
<proteinExistence type="predicted"/>
<keyword evidence="2" id="KW-0732">Signal</keyword>
<evidence type="ECO:0000313" key="3">
    <source>
        <dbReference type="EMBL" id="MDO1534348.1"/>
    </source>
</evidence>
<evidence type="ECO:0000256" key="2">
    <source>
        <dbReference type="SAM" id="SignalP"/>
    </source>
</evidence>
<sequence>MGVRHRGRLLAVTVAVLAVASAQARPLNLFNAMRDTPITRFSSADVDLMTQTVQRALDSGPDGVAVTWENPRGTSGGSVTPGKDPQDRANCRTARIENRHRSLQNAGSYLFCRSKGQPKGAWQVIELLPR</sequence>
<accession>A0ABT8S7A5</accession>
<feature type="region of interest" description="Disordered" evidence="1">
    <location>
        <begin position="60"/>
        <end position="88"/>
    </location>
</feature>
<evidence type="ECO:0000313" key="4">
    <source>
        <dbReference type="Proteomes" id="UP001169027"/>
    </source>
</evidence>
<dbReference type="RefSeq" id="WP_301811914.1">
    <property type="nucleotide sequence ID" value="NZ_JAUJZH010000013.1"/>
</dbReference>
<name>A0ABT8S7A5_9BURK</name>